<reference evidence="3" key="1">
    <citation type="submission" date="2016-10" db="EMBL/GenBank/DDBJ databases">
        <authorList>
            <person name="Varghese N."/>
            <person name="Submissions S."/>
        </authorList>
    </citation>
    <scope>NUCLEOTIDE SEQUENCE [LARGE SCALE GENOMIC DNA]</scope>
    <source>
        <strain evidence="3">CGMCC 1.10369</strain>
    </source>
</reference>
<dbReference type="AlphaFoldDB" id="A0A1G9ZDC1"/>
<keyword evidence="1" id="KW-1133">Transmembrane helix</keyword>
<evidence type="ECO:0000313" key="2">
    <source>
        <dbReference type="EMBL" id="SDN19372.1"/>
    </source>
</evidence>
<keyword evidence="1" id="KW-0472">Membrane</keyword>
<name>A0A1G9ZDC1_9BACI</name>
<evidence type="ECO:0000256" key="1">
    <source>
        <dbReference type="SAM" id="Phobius"/>
    </source>
</evidence>
<protein>
    <submittedName>
        <fullName evidence="2">Uncharacterized protein</fullName>
    </submittedName>
</protein>
<evidence type="ECO:0000313" key="3">
    <source>
        <dbReference type="Proteomes" id="UP000198778"/>
    </source>
</evidence>
<gene>
    <name evidence="2" type="ORF">SAMN04488053_10159</name>
</gene>
<dbReference type="EMBL" id="FNIL01000001">
    <property type="protein sequence ID" value="SDN19372.1"/>
    <property type="molecule type" value="Genomic_DNA"/>
</dbReference>
<feature type="transmembrane region" description="Helical" evidence="1">
    <location>
        <begin position="32"/>
        <end position="53"/>
    </location>
</feature>
<proteinExistence type="predicted"/>
<feature type="transmembrane region" description="Helical" evidence="1">
    <location>
        <begin position="6"/>
        <end position="25"/>
    </location>
</feature>
<sequence>MKFILYTLLTIVILYCIAAGAAYIFNFQLINAVFITGLLGCFFTYGGSVSVLGEGAASAGSLGNYVPGKIGNSFIGSISPFFFGAFITVLSTMLLLL</sequence>
<feature type="transmembrane region" description="Helical" evidence="1">
    <location>
        <begin position="73"/>
        <end position="96"/>
    </location>
</feature>
<accession>A0A1G9ZDC1</accession>
<keyword evidence="3" id="KW-1185">Reference proteome</keyword>
<dbReference type="RefSeq" id="WP_090839443.1">
    <property type="nucleotide sequence ID" value="NZ_FNIL01000001.1"/>
</dbReference>
<dbReference type="Proteomes" id="UP000198778">
    <property type="component" value="Unassembled WGS sequence"/>
</dbReference>
<keyword evidence="1" id="KW-0812">Transmembrane</keyword>
<organism evidence="2 3">
    <name type="scientific">Alkalicoccus daliensis</name>
    <dbReference type="NCBI Taxonomy" id="745820"/>
    <lineage>
        <taxon>Bacteria</taxon>
        <taxon>Bacillati</taxon>
        <taxon>Bacillota</taxon>
        <taxon>Bacilli</taxon>
        <taxon>Bacillales</taxon>
        <taxon>Bacillaceae</taxon>
        <taxon>Alkalicoccus</taxon>
    </lineage>
</organism>